<feature type="domain" description="Chromo" evidence="1">
    <location>
        <begin position="156"/>
        <end position="218"/>
    </location>
</feature>
<dbReference type="Gene3D" id="2.40.50.40">
    <property type="match status" value="1"/>
</dbReference>
<protein>
    <recommendedName>
        <fullName evidence="1">Chromo domain-containing protein</fullName>
    </recommendedName>
</protein>
<evidence type="ECO:0000313" key="3">
    <source>
        <dbReference type="Proteomes" id="UP000237271"/>
    </source>
</evidence>
<dbReference type="EMBL" id="NCKW01010260">
    <property type="protein sequence ID" value="POM65366.1"/>
    <property type="molecule type" value="Genomic_DNA"/>
</dbReference>
<dbReference type="PROSITE" id="PS50013">
    <property type="entry name" value="CHROMO_2"/>
    <property type="match status" value="1"/>
</dbReference>
<organism evidence="2 3">
    <name type="scientific">Phytophthora palmivora</name>
    <dbReference type="NCBI Taxonomy" id="4796"/>
    <lineage>
        <taxon>Eukaryota</taxon>
        <taxon>Sar</taxon>
        <taxon>Stramenopiles</taxon>
        <taxon>Oomycota</taxon>
        <taxon>Peronosporomycetes</taxon>
        <taxon>Peronosporales</taxon>
        <taxon>Peronosporaceae</taxon>
        <taxon>Phytophthora</taxon>
    </lineage>
</organism>
<sequence>MVVSPCAWSHLLPVALKAFSRVRTVDKAVNEKLREAIRARADQHNENIRPHKIEEGVQVWLYLDRVKEGYARKLAHMWHGPFRVIEMIGNHAARLETAGSGYRIFLIVHLSKLKPVRVFPDRPTTVLTVTEDDRTDFDEALLPEDSWENPLESDEYEVDRIAGVRSGRHTRYGRVHREFKVFWKGYDDPSWEDEADLNCGALLHEYERRQTSRNCFDAMQTHEEEGNDP</sequence>
<gene>
    <name evidence="2" type="ORF">PHPALM_18926</name>
</gene>
<dbReference type="SMART" id="SM00298">
    <property type="entry name" value="CHROMO"/>
    <property type="match status" value="1"/>
</dbReference>
<dbReference type="Proteomes" id="UP000237271">
    <property type="component" value="Unassembled WGS sequence"/>
</dbReference>
<dbReference type="InterPro" id="IPR016197">
    <property type="entry name" value="Chromo-like_dom_sf"/>
</dbReference>
<dbReference type="InterPro" id="IPR000953">
    <property type="entry name" value="Chromo/chromo_shadow_dom"/>
</dbReference>
<reference evidence="2 3" key="1">
    <citation type="journal article" date="2017" name="Genome Biol. Evol.">
        <title>Phytophthora megakarya and P. palmivora, closely related causal agents of cacao black pod rot, underwent increases in genome sizes and gene numbers by different mechanisms.</title>
        <authorList>
            <person name="Ali S.S."/>
            <person name="Shao J."/>
            <person name="Lary D.J."/>
            <person name="Kronmiller B."/>
            <person name="Shen D."/>
            <person name="Strem M.D."/>
            <person name="Amoako-Attah I."/>
            <person name="Akrofi A.Y."/>
            <person name="Begoude B.A."/>
            <person name="Ten Hoopen G.M."/>
            <person name="Coulibaly K."/>
            <person name="Kebe B.I."/>
            <person name="Melnick R.L."/>
            <person name="Guiltinan M.J."/>
            <person name="Tyler B.M."/>
            <person name="Meinhardt L.W."/>
            <person name="Bailey B.A."/>
        </authorList>
    </citation>
    <scope>NUCLEOTIDE SEQUENCE [LARGE SCALE GENOMIC DNA]</scope>
    <source>
        <strain evidence="3">sbr112.9</strain>
    </source>
</reference>
<dbReference type="InterPro" id="IPR023780">
    <property type="entry name" value="Chromo_domain"/>
</dbReference>
<dbReference type="CDD" id="cd00024">
    <property type="entry name" value="CD_CSD"/>
    <property type="match status" value="1"/>
</dbReference>
<dbReference type="Pfam" id="PF00385">
    <property type="entry name" value="Chromo"/>
    <property type="match status" value="1"/>
</dbReference>
<evidence type="ECO:0000259" key="1">
    <source>
        <dbReference type="PROSITE" id="PS50013"/>
    </source>
</evidence>
<dbReference type="OrthoDB" id="164351at2759"/>
<dbReference type="AlphaFoldDB" id="A0A2P4XIK0"/>
<accession>A0A2P4XIK0</accession>
<keyword evidence="3" id="KW-1185">Reference proteome</keyword>
<evidence type="ECO:0000313" key="2">
    <source>
        <dbReference type="EMBL" id="POM65366.1"/>
    </source>
</evidence>
<proteinExistence type="predicted"/>
<comment type="caution">
    <text evidence="2">The sequence shown here is derived from an EMBL/GenBank/DDBJ whole genome shotgun (WGS) entry which is preliminary data.</text>
</comment>
<dbReference type="SUPFAM" id="SSF54160">
    <property type="entry name" value="Chromo domain-like"/>
    <property type="match status" value="1"/>
</dbReference>
<name>A0A2P4XIK0_9STRA</name>